<dbReference type="OrthoDB" id="534396at2759"/>
<dbReference type="EMBL" id="BDRX01000016">
    <property type="protein sequence ID" value="GBF90399.1"/>
    <property type="molecule type" value="Genomic_DNA"/>
</dbReference>
<comment type="caution">
    <text evidence="2">The sequence shown here is derived from an EMBL/GenBank/DDBJ whole genome shotgun (WGS) entry which is preliminary data.</text>
</comment>
<name>A0A2V0NSU9_9CHLO</name>
<feature type="signal peptide" evidence="1">
    <location>
        <begin position="1"/>
        <end position="21"/>
    </location>
</feature>
<keyword evidence="3" id="KW-1185">Reference proteome</keyword>
<accession>A0A2V0NSU9</accession>
<protein>
    <submittedName>
        <fullName evidence="2">Uncharacterized protein</fullName>
    </submittedName>
</protein>
<gene>
    <name evidence="2" type="ORF">Rsub_02505</name>
</gene>
<keyword evidence="1" id="KW-0732">Signal</keyword>
<evidence type="ECO:0000313" key="3">
    <source>
        <dbReference type="Proteomes" id="UP000247498"/>
    </source>
</evidence>
<organism evidence="2 3">
    <name type="scientific">Raphidocelis subcapitata</name>
    <dbReference type="NCBI Taxonomy" id="307507"/>
    <lineage>
        <taxon>Eukaryota</taxon>
        <taxon>Viridiplantae</taxon>
        <taxon>Chlorophyta</taxon>
        <taxon>core chlorophytes</taxon>
        <taxon>Chlorophyceae</taxon>
        <taxon>CS clade</taxon>
        <taxon>Sphaeropleales</taxon>
        <taxon>Selenastraceae</taxon>
        <taxon>Raphidocelis</taxon>
    </lineage>
</organism>
<dbReference type="AlphaFoldDB" id="A0A2V0NSU9"/>
<proteinExistence type="predicted"/>
<sequence length="266" mass="28185">MRWQMLAVVLLAALAARPSAARQLQQQVDPALRMPPLKEFLPPMDDVSLPPLEDFTAKLGLPQWSELGLPPIEKLLESGGPDALRVSDVIGAVKHADAIMTKLVYGLLPPDLRAVAEKLEGKNSSVPQLLGFNMTDAISKFNATDFANKINTTLPAALSDLKIPGLAEGTKIEDVLAAMKMPAINVTDLANGLAQNASRIAAALPPMEELARSFSTAAAALSKAMPKRKAAAARSRVPSIGDFRTAVDSVVAAASIGGQRQRQRQG</sequence>
<feature type="chain" id="PRO_5016047340" evidence="1">
    <location>
        <begin position="22"/>
        <end position="266"/>
    </location>
</feature>
<reference evidence="2 3" key="1">
    <citation type="journal article" date="2018" name="Sci. Rep.">
        <title>Raphidocelis subcapitata (=Pseudokirchneriella subcapitata) provides an insight into genome evolution and environmental adaptations in the Sphaeropleales.</title>
        <authorList>
            <person name="Suzuki S."/>
            <person name="Yamaguchi H."/>
            <person name="Nakajima N."/>
            <person name="Kawachi M."/>
        </authorList>
    </citation>
    <scope>NUCLEOTIDE SEQUENCE [LARGE SCALE GENOMIC DNA]</scope>
    <source>
        <strain evidence="2 3">NIES-35</strain>
    </source>
</reference>
<dbReference type="InParanoid" id="A0A2V0NSU9"/>
<evidence type="ECO:0000313" key="2">
    <source>
        <dbReference type="EMBL" id="GBF90399.1"/>
    </source>
</evidence>
<evidence type="ECO:0000256" key="1">
    <source>
        <dbReference type="SAM" id="SignalP"/>
    </source>
</evidence>
<dbReference type="Proteomes" id="UP000247498">
    <property type="component" value="Unassembled WGS sequence"/>
</dbReference>